<sequence length="71" mass="8354">MEASKNCRCLQYFVGLMKTRMQCASEREKDIPSVLEANNQIELRAKDWKRLVDSPLNCFSSLNQRTLKRFL</sequence>
<reference evidence="2" key="1">
    <citation type="submission" date="2022-11" db="UniProtKB">
        <authorList>
            <consortium name="WormBaseParasite"/>
        </authorList>
    </citation>
    <scope>IDENTIFICATION</scope>
</reference>
<dbReference type="Proteomes" id="UP000887574">
    <property type="component" value="Unplaced"/>
</dbReference>
<dbReference type="AlphaFoldDB" id="A0A915D4F4"/>
<protein>
    <submittedName>
        <fullName evidence="2">Uncharacterized protein</fullName>
    </submittedName>
</protein>
<evidence type="ECO:0000313" key="2">
    <source>
        <dbReference type="WBParaSite" id="jg15461"/>
    </source>
</evidence>
<dbReference type="WBParaSite" id="jg15461">
    <property type="protein sequence ID" value="jg15461"/>
    <property type="gene ID" value="jg15461"/>
</dbReference>
<evidence type="ECO:0000313" key="1">
    <source>
        <dbReference type="Proteomes" id="UP000887574"/>
    </source>
</evidence>
<proteinExistence type="predicted"/>
<organism evidence="1 2">
    <name type="scientific">Ditylenchus dipsaci</name>
    <dbReference type="NCBI Taxonomy" id="166011"/>
    <lineage>
        <taxon>Eukaryota</taxon>
        <taxon>Metazoa</taxon>
        <taxon>Ecdysozoa</taxon>
        <taxon>Nematoda</taxon>
        <taxon>Chromadorea</taxon>
        <taxon>Rhabditida</taxon>
        <taxon>Tylenchina</taxon>
        <taxon>Tylenchomorpha</taxon>
        <taxon>Sphaerularioidea</taxon>
        <taxon>Anguinidae</taxon>
        <taxon>Anguininae</taxon>
        <taxon>Ditylenchus</taxon>
    </lineage>
</organism>
<accession>A0A915D4F4</accession>
<keyword evidence="1" id="KW-1185">Reference proteome</keyword>
<name>A0A915D4F4_9BILA</name>